<keyword evidence="2 4" id="KW-0689">Ribosomal protein</keyword>
<dbReference type="CDD" id="cd00387">
    <property type="entry name" value="Ribosomal_L7_L12"/>
    <property type="match status" value="1"/>
</dbReference>
<dbReference type="SUPFAM" id="SSF48300">
    <property type="entry name" value="Ribosomal protein L7/12, oligomerisation (N-terminal) domain"/>
    <property type="match status" value="1"/>
</dbReference>
<evidence type="ECO:0000256" key="2">
    <source>
        <dbReference type="ARBA" id="ARBA00022980"/>
    </source>
</evidence>
<evidence type="ECO:0000256" key="4">
    <source>
        <dbReference type="HAMAP-Rule" id="MF_00368"/>
    </source>
</evidence>
<evidence type="ECO:0000259" key="7">
    <source>
        <dbReference type="Pfam" id="PF16320"/>
    </source>
</evidence>
<dbReference type="AlphaFoldDB" id="E7C2W8"/>
<dbReference type="NCBIfam" id="TIGR00855">
    <property type="entry name" value="L12"/>
    <property type="match status" value="1"/>
</dbReference>
<dbReference type="GO" id="GO:0003735">
    <property type="term" value="F:structural constituent of ribosome"/>
    <property type="evidence" value="ECO:0007669"/>
    <property type="project" value="InterPro"/>
</dbReference>
<dbReference type="InterPro" id="IPR013823">
    <property type="entry name" value="Ribosomal_bL12_C"/>
</dbReference>
<dbReference type="Pfam" id="PF16320">
    <property type="entry name" value="Ribosomal_L12_N"/>
    <property type="match status" value="1"/>
</dbReference>
<gene>
    <name evidence="4" type="primary">rplL</name>
</gene>
<sequence>MAKANVASKEDVLEAISQMSVMDLVELISEMEEKFGVTAAAPVAVAAAPAAGDSAEAAGEEQTEFEIVLAAAGDNKIAVIKAVRSITGLGLKDAKDLVEGAPKPLKDSVSKDEAEEMKKQLEEAGASVELK</sequence>
<organism evidence="8">
    <name type="scientific">uncultured gamma proteobacterium HF0130_22O14</name>
    <dbReference type="NCBI Taxonomy" id="723567"/>
    <lineage>
        <taxon>Bacteria</taxon>
        <taxon>Pseudomonadati</taxon>
        <taxon>Pseudomonadota</taxon>
        <taxon>Gammaproteobacteria</taxon>
        <taxon>environmental samples</taxon>
    </lineage>
</organism>
<dbReference type="InterPro" id="IPR000206">
    <property type="entry name" value="Ribosomal_bL12"/>
</dbReference>
<evidence type="ECO:0000259" key="6">
    <source>
        <dbReference type="Pfam" id="PF00542"/>
    </source>
</evidence>
<dbReference type="GO" id="GO:0003729">
    <property type="term" value="F:mRNA binding"/>
    <property type="evidence" value="ECO:0007669"/>
    <property type="project" value="TreeGrafter"/>
</dbReference>
<dbReference type="HAMAP" id="MF_00368">
    <property type="entry name" value="Ribosomal_bL12"/>
    <property type="match status" value="1"/>
</dbReference>
<protein>
    <recommendedName>
        <fullName evidence="4">Large ribosomal subunit protein bL12</fullName>
    </recommendedName>
</protein>
<dbReference type="Gene3D" id="3.30.1390.10">
    <property type="match status" value="1"/>
</dbReference>
<name>E7C2W8_9GAMM</name>
<evidence type="ECO:0000256" key="1">
    <source>
        <dbReference type="ARBA" id="ARBA00007197"/>
    </source>
</evidence>
<evidence type="ECO:0000313" key="8">
    <source>
        <dbReference type="EMBL" id="ADI21792.1"/>
    </source>
</evidence>
<feature type="region of interest" description="Disordered" evidence="5">
    <location>
        <begin position="101"/>
        <end position="131"/>
    </location>
</feature>
<dbReference type="SUPFAM" id="SSF54736">
    <property type="entry name" value="ClpS-like"/>
    <property type="match status" value="1"/>
</dbReference>
<comment type="subunit">
    <text evidence="4">Homodimer. Part of the ribosomal stalk of the 50S ribosomal subunit. Forms a multimeric L10(L12)X complex, where L10 forms an elongated spine to which 2 to 4 L12 dimers bind in a sequential fashion. Binds GTP-bound translation factors.</text>
</comment>
<comment type="function">
    <text evidence="4">Forms part of the ribosomal stalk which helps the ribosome interact with GTP-bound translation factors. Is thus essential for accurate translation.</text>
</comment>
<dbReference type="EMBL" id="GU567965">
    <property type="protein sequence ID" value="ADI21792.1"/>
    <property type="molecule type" value="Genomic_DNA"/>
</dbReference>
<dbReference type="Gene3D" id="1.20.5.710">
    <property type="entry name" value="Single helix bin"/>
    <property type="match status" value="1"/>
</dbReference>
<dbReference type="InterPro" id="IPR008932">
    <property type="entry name" value="Ribosomal_bL12_oligo"/>
</dbReference>
<dbReference type="PANTHER" id="PTHR45987:SF4">
    <property type="entry name" value="LARGE RIBOSOMAL SUBUNIT PROTEIN BL12M"/>
    <property type="match status" value="1"/>
</dbReference>
<feature type="domain" description="Large ribosomal subunit protein bL12 oligomerization" evidence="7">
    <location>
        <begin position="9"/>
        <end position="53"/>
    </location>
</feature>
<accession>E7C2W8</accession>
<dbReference type="FunFam" id="3.30.1390.10:FF:000001">
    <property type="entry name" value="50S ribosomal protein L7/L12"/>
    <property type="match status" value="1"/>
</dbReference>
<dbReference type="GO" id="GO:0022625">
    <property type="term" value="C:cytosolic large ribosomal subunit"/>
    <property type="evidence" value="ECO:0007669"/>
    <property type="project" value="TreeGrafter"/>
</dbReference>
<dbReference type="InterPro" id="IPR014719">
    <property type="entry name" value="Ribosomal_bL12_C/ClpS-like"/>
</dbReference>
<proteinExistence type="inferred from homology"/>
<feature type="domain" description="Large ribosomal subunit protein bL12 C-terminal" evidence="6">
    <location>
        <begin position="65"/>
        <end position="131"/>
    </location>
</feature>
<evidence type="ECO:0000256" key="5">
    <source>
        <dbReference type="SAM" id="MobiDB-lite"/>
    </source>
</evidence>
<dbReference type="Pfam" id="PF00542">
    <property type="entry name" value="Ribosomal_L12"/>
    <property type="match status" value="1"/>
</dbReference>
<keyword evidence="3 4" id="KW-0687">Ribonucleoprotein</keyword>
<reference evidence="8" key="1">
    <citation type="submission" date="2010-01" db="EMBL/GenBank/DDBJ databases">
        <title>Genome fragments of uncultured bacteria from the North Pacific subtropical Gyre.</title>
        <authorList>
            <person name="Pham V.D."/>
            <person name="Delong E.F."/>
        </authorList>
    </citation>
    <scope>NUCLEOTIDE SEQUENCE</scope>
</reference>
<comment type="similarity">
    <text evidence="1 4">Belongs to the bacterial ribosomal protein bL12 family.</text>
</comment>
<evidence type="ECO:0000256" key="3">
    <source>
        <dbReference type="ARBA" id="ARBA00023274"/>
    </source>
</evidence>
<dbReference type="PANTHER" id="PTHR45987">
    <property type="entry name" value="39S RIBOSOMAL PROTEIN L12"/>
    <property type="match status" value="1"/>
</dbReference>
<dbReference type="InterPro" id="IPR036235">
    <property type="entry name" value="Ribosomal_bL12_oligo_N_sf"/>
</dbReference>
<dbReference type="GO" id="GO:0006412">
    <property type="term" value="P:translation"/>
    <property type="evidence" value="ECO:0007669"/>
    <property type="project" value="UniProtKB-UniRule"/>
</dbReference>
<feature type="compositionally biased region" description="Basic and acidic residues" evidence="5">
    <location>
        <begin position="101"/>
        <end position="122"/>
    </location>
</feature>